<dbReference type="Gene3D" id="3.20.20.80">
    <property type="entry name" value="Glycosidases"/>
    <property type="match status" value="1"/>
</dbReference>
<gene>
    <name evidence="10" type="ORF">D7Z26_21315</name>
</gene>
<feature type="domain" description="Fibronectin type-III" evidence="7">
    <location>
        <begin position="309"/>
        <end position="399"/>
    </location>
</feature>
<dbReference type="PANTHER" id="PTHR31490:SF1">
    <property type="entry name" value="ENDO-1,4-BETA-XYLANASE 1"/>
    <property type="match status" value="1"/>
</dbReference>
<dbReference type="InterPro" id="IPR001000">
    <property type="entry name" value="GH10_dom"/>
</dbReference>
<dbReference type="PROSITE" id="PS51172">
    <property type="entry name" value="CBM3"/>
    <property type="match status" value="1"/>
</dbReference>
<dbReference type="PANTHER" id="PTHR31490">
    <property type="entry name" value="GLYCOSYL HYDROLASE"/>
    <property type="match status" value="1"/>
</dbReference>
<dbReference type="AlphaFoldDB" id="A0A494XLQ5"/>
<protein>
    <submittedName>
        <fullName evidence="10">Uncharacterized protein</fullName>
    </submittedName>
</protein>
<evidence type="ECO:0000256" key="4">
    <source>
        <dbReference type="ARBA" id="ARBA00023295"/>
    </source>
</evidence>
<dbReference type="EMBL" id="RBZM01000009">
    <property type="protein sequence ID" value="RKP48994.1"/>
    <property type="molecule type" value="Genomic_DNA"/>
</dbReference>
<keyword evidence="2" id="KW-0378">Hydrolase</keyword>
<evidence type="ECO:0000256" key="1">
    <source>
        <dbReference type="ARBA" id="ARBA00004851"/>
    </source>
</evidence>
<dbReference type="InterPro" id="IPR013783">
    <property type="entry name" value="Ig-like_fold"/>
</dbReference>
<dbReference type="SMART" id="SM01067">
    <property type="entry name" value="CBM_3"/>
    <property type="match status" value="1"/>
</dbReference>
<organism evidence="10 11">
    <name type="scientific">Cohnella endophytica</name>
    <dbReference type="NCBI Taxonomy" id="2419778"/>
    <lineage>
        <taxon>Bacteria</taxon>
        <taxon>Bacillati</taxon>
        <taxon>Bacillota</taxon>
        <taxon>Bacilli</taxon>
        <taxon>Bacillales</taxon>
        <taxon>Paenibacillaceae</taxon>
        <taxon>Cohnella</taxon>
    </lineage>
</organism>
<evidence type="ECO:0000313" key="11">
    <source>
        <dbReference type="Proteomes" id="UP000282076"/>
    </source>
</evidence>
<dbReference type="Gene3D" id="2.60.40.710">
    <property type="entry name" value="Endoglucanase-like"/>
    <property type="match status" value="1"/>
</dbReference>
<evidence type="ECO:0000256" key="3">
    <source>
        <dbReference type="ARBA" id="ARBA00023277"/>
    </source>
</evidence>
<dbReference type="GO" id="GO:0004553">
    <property type="term" value="F:hydrolase activity, hydrolyzing O-glycosyl compounds"/>
    <property type="evidence" value="ECO:0007669"/>
    <property type="project" value="InterPro"/>
</dbReference>
<dbReference type="SUPFAM" id="SSF49265">
    <property type="entry name" value="Fibronectin type III"/>
    <property type="match status" value="1"/>
</dbReference>
<keyword evidence="5" id="KW-0624">Polysaccharide degradation</keyword>
<dbReference type="InterPro" id="IPR031158">
    <property type="entry name" value="GH10_AS"/>
</dbReference>
<evidence type="ECO:0000256" key="5">
    <source>
        <dbReference type="ARBA" id="ARBA00023326"/>
    </source>
</evidence>
<accession>A0A494XLQ5</accession>
<keyword evidence="11" id="KW-1185">Reference proteome</keyword>
<dbReference type="Proteomes" id="UP000282076">
    <property type="component" value="Unassembled WGS sequence"/>
</dbReference>
<feature type="domain" description="GH10" evidence="9">
    <location>
        <begin position="30"/>
        <end position="301"/>
    </location>
</feature>
<sequence length="644" mass="66881">MVVSVFLFGSSQKASAGLASGSKFLGNVIASSVPSNFGTYWNQVTPENSTKWGSVEGTRNSMSWSQADIAYNYAKSNGFPFKFHTLVWGSQEPSWVAGLSAADQKAEVTQWIQAAAQRYGGSDFVDVVNEPLHAKPSFRNAIGGDGSTGWDWVIWSFEQARLAFPNSKLLINEYGIISDPNAAAQYVAIINLLKSRGLVDGIGIQCHQFNMDTVSVSTMNSVLNTLSATGLPIYVSELDMTGDDATQLARYKEKFPVLWENTNVKGITLWGYIQGQTWKDNTHLVTSSGAERPAMTWLKQYLGSGGTQIPAAPTGLTATAGNAQVALGWTASSGATSYTVKRATTSGGPYTNVATGVTATSYANTGLTNGTTYYYVVSATNSAGTSGNSAQASATPSAGTQIPAAPTGLTATAGNAQVALGWTASSGATSYTVKRATTSGGPYTNVATGVTATSYTNTGLTNGTAYYYVVSATNSAGTSGDSSQVSATPSAGGGTGTLVAQYKASNTNVTDNTIGATFNIKNTGTSAVSLSGVKLRYYFTKDGTASLNAYVDYAQVGAANVSGAFASATGTNTDTYLELSFSAGAGSIAAGGQTGEIQIRIAKSDWSNFNEANDYSFDGTKTAFADWNKITLLQGGTIVWGTAP</sequence>
<dbReference type="Gene3D" id="2.60.40.10">
    <property type="entry name" value="Immunoglobulins"/>
    <property type="match status" value="2"/>
</dbReference>
<dbReference type="SMART" id="SM00633">
    <property type="entry name" value="Glyco_10"/>
    <property type="match status" value="1"/>
</dbReference>
<dbReference type="InterPro" id="IPR001956">
    <property type="entry name" value="CBM3"/>
</dbReference>
<feature type="domain" description="CBM3" evidence="8">
    <location>
        <begin position="494"/>
        <end position="644"/>
    </location>
</feature>
<dbReference type="GO" id="GO:0045493">
    <property type="term" value="P:xylan catabolic process"/>
    <property type="evidence" value="ECO:0007669"/>
    <property type="project" value="UniProtKB-UniPathway"/>
</dbReference>
<dbReference type="Pfam" id="PF00331">
    <property type="entry name" value="Glyco_hydro_10"/>
    <property type="match status" value="1"/>
</dbReference>
<proteinExistence type="predicted"/>
<feature type="active site" description="Nucleophile" evidence="6">
    <location>
        <position position="237"/>
    </location>
</feature>
<name>A0A494XLQ5_9BACL</name>
<dbReference type="PROSITE" id="PS50853">
    <property type="entry name" value="FN3"/>
    <property type="match status" value="2"/>
</dbReference>
<dbReference type="SMART" id="SM00060">
    <property type="entry name" value="FN3"/>
    <property type="match status" value="2"/>
</dbReference>
<evidence type="ECO:0000313" key="10">
    <source>
        <dbReference type="EMBL" id="RKP48994.1"/>
    </source>
</evidence>
<evidence type="ECO:0000259" key="8">
    <source>
        <dbReference type="PROSITE" id="PS51172"/>
    </source>
</evidence>
<dbReference type="PROSITE" id="PS51760">
    <property type="entry name" value="GH10_2"/>
    <property type="match status" value="1"/>
</dbReference>
<evidence type="ECO:0000256" key="6">
    <source>
        <dbReference type="PROSITE-ProRule" id="PRU10061"/>
    </source>
</evidence>
<dbReference type="InterPro" id="IPR017853">
    <property type="entry name" value="GH"/>
</dbReference>
<dbReference type="InterPro" id="IPR044846">
    <property type="entry name" value="GH10"/>
</dbReference>
<evidence type="ECO:0000259" key="7">
    <source>
        <dbReference type="PROSITE" id="PS50853"/>
    </source>
</evidence>
<evidence type="ECO:0000256" key="2">
    <source>
        <dbReference type="ARBA" id="ARBA00022801"/>
    </source>
</evidence>
<comment type="caution">
    <text evidence="10">The sequence shown here is derived from an EMBL/GenBank/DDBJ whole genome shotgun (WGS) entry which is preliminary data.</text>
</comment>
<reference evidence="10 11" key="1">
    <citation type="submission" date="2018-10" db="EMBL/GenBank/DDBJ databases">
        <title>Cohnella sp. M2MS4P-1, whole genome shotgun sequence.</title>
        <authorList>
            <person name="Tuo L."/>
        </authorList>
    </citation>
    <scope>NUCLEOTIDE SEQUENCE [LARGE SCALE GENOMIC DNA]</scope>
    <source>
        <strain evidence="10 11">M2MS4P-1</strain>
    </source>
</reference>
<dbReference type="OrthoDB" id="9809277at2"/>
<dbReference type="InterPro" id="IPR036116">
    <property type="entry name" value="FN3_sf"/>
</dbReference>
<dbReference type="UniPathway" id="UPA00114"/>
<dbReference type="Pfam" id="PF00942">
    <property type="entry name" value="CBM_3"/>
    <property type="match status" value="1"/>
</dbReference>
<dbReference type="InterPro" id="IPR008965">
    <property type="entry name" value="CBM2/CBM3_carb-bd_dom_sf"/>
</dbReference>
<keyword evidence="3" id="KW-0119">Carbohydrate metabolism</keyword>
<feature type="domain" description="Fibronectin type-III" evidence="7">
    <location>
        <begin position="402"/>
        <end position="493"/>
    </location>
</feature>
<dbReference type="SUPFAM" id="SSF49384">
    <property type="entry name" value="Carbohydrate-binding domain"/>
    <property type="match status" value="1"/>
</dbReference>
<keyword evidence="4" id="KW-0326">Glycosidase</keyword>
<dbReference type="SUPFAM" id="SSF51445">
    <property type="entry name" value="(Trans)glycosidases"/>
    <property type="match status" value="1"/>
</dbReference>
<comment type="pathway">
    <text evidence="1">Glycan degradation; xylan degradation.</text>
</comment>
<dbReference type="CDD" id="cd00063">
    <property type="entry name" value="FN3"/>
    <property type="match status" value="2"/>
</dbReference>
<dbReference type="InterPro" id="IPR003961">
    <property type="entry name" value="FN3_dom"/>
</dbReference>
<dbReference type="PROSITE" id="PS00591">
    <property type="entry name" value="GH10_1"/>
    <property type="match status" value="1"/>
</dbReference>
<dbReference type="Pfam" id="PF00041">
    <property type="entry name" value="fn3"/>
    <property type="match status" value="2"/>
</dbReference>
<dbReference type="InterPro" id="IPR036966">
    <property type="entry name" value="CBM3_sf"/>
</dbReference>
<evidence type="ECO:0000259" key="9">
    <source>
        <dbReference type="PROSITE" id="PS51760"/>
    </source>
</evidence>
<dbReference type="GO" id="GO:0030248">
    <property type="term" value="F:cellulose binding"/>
    <property type="evidence" value="ECO:0007669"/>
    <property type="project" value="InterPro"/>
</dbReference>